<dbReference type="GO" id="GO:0008270">
    <property type="term" value="F:zinc ion binding"/>
    <property type="evidence" value="ECO:0007669"/>
    <property type="project" value="InterPro"/>
</dbReference>
<reference evidence="10 11" key="1">
    <citation type="submission" date="2017-04" db="EMBL/GenBank/DDBJ databases">
        <authorList>
            <person name="Afonso C.L."/>
            <person name="Miller P.J."/>
            <person name="Scott M.A."/>
            <person name="Spackman E."/>
            <person name="Goraichik I."/>
            <person name="Dimitrov K.M."/>
            <person name="Suarez D.L."/>
            <person name="Swayne D.E."/>
        </authorList>
    </citation>
    <scope>NUCLEOTIDE SEQUENCE [LARGE SCALE GENOMIC DNA]</scope>
    <source>
        <strain evidence="10 11">11</strain>
    </source>
</reference>
<evidence type="ECO:0000256" key="6">
    <source>
        <dbReference type="ARBA" id="ARBA00022801"/>
    </source>
</evidence>
<dbReference type="GO" id="GO:0003906">
    <property type="term" value="F:DNA-(apurinic or apyrimidinic site) endonuclease activity"/>
    <property type="evidence" value="ECO:0007669"/>
    <property type="project" value="TreeGrafter"/>
</dbReference>
<evidence type="ECO:0000259" key="9">
    <source>
        <dbReference type="Pfam" id="PF01261"/>
    </source>
</evidence>
<evidence type="ECO:0000256" key="3">
    <source>
        <dbReference type="ARBA" id="ARBA00022722"/>
    </source>
</evidence>
<dbReference type="RefSeq" id="WP_085493543.1">
    <property type="nucleotide sequence ID" value="NZ_FXAZ01000001.1"/>
</dbReference>
<dbReference type="PROSITE" id="PS51432">
    <property type="entry name" value="AP_NUCLEASE_F2_4"/>
    <property type="match status" value="1"/>
</dbReference>
<organism evidence="10 11">
    <name type="scientific">Paenibacillus aquistagni</name>
    <dbReference type="NCBI Taxonomy" id="1852522"/>
    <lineage>
        <taxon>Bacteria</taxon>
        <taxon>Bacillati</taxon>
        <taxon>Bacillota</taxon>
        <taxon>Bacilli</taxon>
        <taxon>Bacillales</taxon>
        <taxon>Paenibacillaceae</taxon>
        <taxon>Paenibacillus</taxon>
    </lineage>
</organism>
<dbReference type="InterPro" id="IPR001719">
    <property type="entry name" value="AP_endonuc_2"/>
</dbReference>
<accession>A0A1X7JAP9</accession>
<dbReference type="GO" id="GO:0006284">
    <property type="term" value="P:base-excision repair"/>
    <property type="evidence" value="ECO:0007669"/>
    <property type="project" value="TreeGrafter"/>
</dbReference>
<evidence type="ECO:0000256" key="4">
    <source>
        <dbReference type="ARBA" id="ARBA00022723"/>
    </source>
</evidence>
<dbReference type="SUPFAM" id="SSF51658">
    <property type="entry name" value="Xylose isomerase-like"/>
    <property type="match status" value="1"/>
</dbReference>
<sequence>MKTRQLHYGCHVKKHGSFIHAVDEALRLQEAEGVSCIQLFGKNPRSIEQHQWSQRDAAICKDKLQQAGIRCFTHSAYVLNLAIHVSDQPEWFQKTAASLMQELIIADALGAQGVVVHFGTIKHQNKLQGYQDILTMLNTITPVWNGSARILLENQAGMHGGLGIMFEELTNIRKLCMHPEKIGFCFDTCHAYVSGLWRADEAGGTAELLKSGAEHGFWPHVELIHLNDTLEAAGSKKDRHARFGTGIISQAAFKELLTSEELLHKPMILETEPIGPQLHADEWEQLRSLLNEK</sequence>
<dbReference type="InterPro" id="IPR036237">
    <property type="entry name" value="Xyl_isomerase-like_sf"/>
</dbReference>
<dbReference type="InterPro" id="IPR018246">
    <property type="entry name" value="AP_endonuc_F2_Zn_BS"/>
</dbReference>
<evidence type="ECO:0000256" key="8">
    <source>
        <dbReference type="ARBA" id="ARBA00023204"/>
    </source>
</evidence>
<dbReference type="InterPro" id="IPR013022">
    <property type="entry name" value="Xyl_isomerase-like_TIM-brl"/>
</dbReference>
<keyword evidence="8" id="KW-0234">DNA repair</keyword>
<feature type="domain" description="Xylose isomerase-like TIM barrel" evidence="9">
    <location>
        <begin position="31"/>
        <end position="275"/>
    </location>
</feature>
<keyword evidence="3" id="KW-0540">Nuclease</keyword>
<dbReference type="SMART" id="SM00518">
    <property type="entry name" value="AP2Ec"/>
    <property type="match status" value="1"/>
</dbReference>
<protein>
    <submittedName>
        <fullName evidence="10">Endonuclease IV</fullName>
    </submittedName>
</protein>
<name>A0A1X7JAP9_9BACL</name>
<evidence type="ECO:0000256" key="2">
    <source>
        <dbReference type="ARBA" id="ARBA00005340"/>
    </source>
</evidence>
<keyword evidence="5" id="KW-0227">DNA damage</keyword>
<evidence type="ECO:0000313" key="10">
    <source>
        <dbReference type="EMBL" id="SMG24713.1"/>
    </source>
</evidence>
<keyword evidence="10" id="KW-0255">Endonuclease</keyword>
<dbReference type="OrthoDB" id="9805666at2"/>
<dbReference type="Proteomes" id="UP000193834">
    <property type="component" value="Unassembled WGS sequence"/>
</dbReference>
<dbReference type="GO" id="GO:0003677">
    <property type="term" value="F:DNA binding"/>
    <property type="evidence" value="ECO:0007669"/>
    <property type="project" value="InterPro"/>
</dbReference>
<evidence type="ECO:0000313" key="11">
    <source>
        <dbReference type="Proteomes" id="UP000193834"/>
    </source>
</evidence>
<dbReference type="EMBL" id="FXAZ01000001">
    <property type="protein sequence ID" value="SMG24713.1"/>
    <property type="molecule type" value="Genomic_DNA"/>
</dbReference>
<gene>
    <name evidence="10" type="ORF">SAMN06295960_1399</name>
</gene>
<evidence type="ECO:0000256" key="1">
    <source>
        <dbReference type="ARBA" id="ARBA00001947"/>
    </source>
</evidence>
<dbReference type="Gene3D" id="3.20.20.150">
    <property type="entry name" value="Divalent-metal-dependent TIM barrel enzymes"/>
    <property type="match status" value="1"/>
</dbReference>
<keyword evidence="6" id="KW-0378">Hydrolase</keyword>
<dbReference type="PANTHER" id="PTHR21445">
    <property type="entry name" value="ENDONUCLEASE IV ENDODEOXYRIBONUCLEASE IV"/>
    <property type="match status" value="1"/>
</dbReference>
<evidence type="ECO:0000256" key="7">
    <source>
        <dbReference type="ARBA" id="ARBA00022833"/>
    </source>
</evidence>
<evidence type="ECO:0000256" key="5">
    <source>
        <dbReference type="ARBA" id="ARBA00022763"/>
    </source>
</evidence>
<dbReference type="AlphaFoldDB" id="A0A1X7JAP9"/>
<dbReference type="NCBIfam" id="TIGR00587">
    <property type="entry name" value="nfo"/>
    <property type="match status" value="1"/>
</dbReference>
<dbReference type="STRING" id="1852522.SAMN06295960_1399"/>
<proteinExistence type="inferred from homology"/>
<dbReference type="PANTHER" id="PTHR21445:SF0">
    <property type="entry name" value="APURINIC-APYRIMIDINIC ENDONUCLEASE"/>
    <property type="match status" value="1"/>
</dbReference>
<dbReference type="Pfam" id="PF01261">
    <property type="entry name" value="AP_endonuc_2"/>
    <property type="match status" value="1"/>
</dbReference>
<keyword evidence="7" id="KW-0862">Zinc</keyword>
<dbReference type="PROSITE" id="PS00730">
    <property type="entry name" value="AP_NUCLEASE_F2_2"/>
    <property type="match status" value="1"/>
</dbReference>
<comment type="similarity">
    <text evidence="2">Belongs to the AP endonuclease 2 family.</text>
</comment>
<dbReference type="GO" id="GO:0008081">
    <property type="term" value="F:phosphoric diester hydrolase activity"/>
    <property type="evidence" value="ECO:0007669"/>
    <property type="project" value="TreeGrafter"/>
</dbReference>
<keyword evidence="4" id="KW-0479">Metal-binding</keyword>
<comment type="cofactor">
    <cofactor evidence="1">
        <name>Zn(2+)</name>
        <dbReference type="ChEBI" id="CHEBI:29105"/>
    </cofactor>
</comment>
<keyword evidence="11" id="KW-1185">Reference proteome</keyword>